<name>A0A4Y2LDB4_ARAVE</name>
<reference evidence="1 2" key="1">
    <citation type="journal article" date="2019" name="Sci. Rep.">
        <title>Orb-weaving spider Araneus ventricosus genome elucidates the spidroin gene catalogue.</title>
        <authorList>
            <person name="Kono N."/>
            <person name="Nakamura H."/>
            <person name="Ohtoshi R."/>
            <person name="Moran D.A.P."/>
            <person name="Shinohara A."/>
            <person name="Yoshida Y."/>
            <person name="Fujiwara M."/>
            <person name="Mori M."/>
            <person name="Tomita M."/>
            <person name="Arakawa K."/>
        </authorList>
    </citation>
    <scope>NUCLEOTIDE SEQUENCE [LARGE SCALE GENOMIC DNA]</scope>
</reference>
<proteinExistence type="predicted"/>
<sequence length="100" mass="11612">MAFRIPNSVSELLQRTFFTGSRTLRQDGSNSVSGYHSFIHLQKVLKVQFIYIVSRAARSRPFFHRYQLRAAMTVDESCFQEPISDYGLLDSFTGFCYEIE</sequence>
<comment type="caution">
    <text evidence="1">The sequence shown here is derived from an EMBL/GenBank/DDBJ whole genome shotgun (WGS) entry which is preliminary data.</text>
</comment>
<keyword evidence="2" id="KW-1185">Reference proteome</keyword>
<evidence type="ECO:0000313" key="1">
    <source>
        <dbReference type="EMBL" id="GBN12602.1"/>
    </source>
</evidence>
<dbReference type="EMBL" id="BGPR01005697">
    <property type="protein sequence ID" value="GBN12602.1"/>
    <property type="molecule type" value="Genomic_DNA"/>
</dbReference>
<evidence type="ECO:0000313" key="2">
    <source>
        <dbReference type="Proteomes" id="UP000499080"/>
    </source>
</evidence>
<organism evidence="1 2">
    <name type="scientific">Araneus ventricosus</name>
    <name type="common">Orbweaver spider</name>
    <name type="synonym">Epeira ventricosa</name>
    <dbReference type="NCBI Taxonomy" id="182803"/>
    <lineage>
        <taxon>Eukaryota</taxon>
        <taxon>Metazoa</taxon>
        <taxon>Ecdysozoa</taxon>
        <taxon>Arthropoda</taxon>
        <taxon>Chelicerata</taxon>
        <taxon>Arachnida</taxon>
        <taxon>Araneae</taxon>
        <taxon>Araneomorphae</taxon>
        <taxon>Entelegynae</taxon>
        <taxon>Araneoidea</taxon>
        <taxon>Araneidae</taxon>
        <taxon>Araneus</taxon>
    </lineage>
</organism>
<gene>
    <name evidence="1" type="ORF">AVEN_265519_1</name>
</gene>
<dbReference type="AlphaFoldDB" id="A0A4Y2LDB4"/>
<accession>A0A4Y2LDB4</accession>
<dbReference type="Proteomes" id="UP000499080">
    <property type="component" value="Unassembled WGS sequence"/>
</dbReference>
<protein>
    <submittedName>
        <fullName evidence="1">Uncharacterized protein</fullName>
    </submittedName>
</protein>